<feature type="domain" description="Peptidase S8/S53" evidence="8">
    <location>
        <begin position="325"/>
        <end position="797"/>
    </location>
</feature>
<dbReference type="AlphaFoldDB" id="A0A8J4BAN3"/>
<dbReference type="PROSITE" id="PS51892">
    <property type="entry name" value="SUBTILASE"/>
    <property type="match status" value="1"/>
</dbReference>
<dbReference type="InterPro" id="IPR036852">
    <property type="entry name" value="Peptidase_S8/S53_dom_sf"/>
</dbReference>
<keyword evidence="2 5" id="KW-0645">Protease</keyword>
<dbReference type="Pfam" id="PF02225">
    <property type="entry name" value="PA"/>
    <property type="match status" value="1"/>
</dbReference>
<name>A0A8J4BAN3_9CHLO</name>
<evidence type="ECO:0000256" key="5">
    <source>
        <dbReference type="PROSITE-ProRule" id="PRU01240"/>
    </source>
</evidence>
<dbReference type="GO" id="GO:0006508">
    <property type="term" value="P:proteolysis"/>
    <property type="evidence" value="ECO:0007669"/>
    <property type="project" value="UniProtKB-KW"/>
</dbReference>
<dbReference type="PANTHER" id="PTHR43399:SF4">
    <property type="entry name" value="CELL WALL-ASSOCIATED PROTEASE"/>
    <property type="match status" value="1"/>
</dbReference>
<dbReference type="Gene3D" id="2.60.120.380">
    <property type="match status" value="1"/>
</dbReference>
<dbReference type="InterPro" id="IPR003137">
    <property type="entry name" value="PA_domain"/>
</dbReference>
<evidence type="ECO:0000256" key="6">
    <source>
        <dbReference type="SAM" id="MobiDB-lite"/>
    </source>
</evidence>
<evidence type="ECO:0000313" key="10">
    <source>
        <dbReference type="EMBL" id="GIL57023.1"/>
    </source>
</evidence>
<dbReference type="GO" id="GO:0004252">
    <property type="term" value="F:serine-type endopeptidase activity"/>
    <property type="evidence" value="ECO:0007669"/>
    <property type="project" value="UniProtKB-UniRule"/>
</dbReference>
<feature type="active site" description="Charge relay system" evidence="5">
    <location>
        <position position="398"/>
    </location>
</feature>
<organism evidence="10 11">
    <name type="scientific">Volvox africanus</name>
    <dbReference type="NCBI Taxonomy" id="51714"/>
    <lineage>
        <taxon>Eukaryota</taxon>
        <taxon>Viridiplantae</taxon>
        <taxon>Chlorophyta</taxon>
        <taxon>core chlorophytes</taxon>
        <taxon>Chlorophyceae</taxon>
        <taxon>CS clade</taxon>
        <taxon>Chlamydomonadales</taxon>
        <taxon>Volvocaceae</taxon>
        <taxon>Volvox</taxon>
    </lineage>
</organism>
<dbReference type="PROSITE" id="PS00138">
    <property type="entry name" value="SUBTILASE_SER"/>
    <property type="match status" value="1"/>
</dbReference>
<dbReference type="SUPFAM" id="SSF52743">
    <property type="entry name" value="Subtilisin-like"/>
    <property type="match status" value="1"/>
</dbReference>
<reference evidence="10" key="1">
    <citation type="journal article" date="2021" name="Proc. Natl. Acad. Sci. U.S.A.">
        <title>Three genomes in the algal genus Volvox reveal the fate of a haploid sex-determining region after a transition to homothallism.</title>
        <authorList>
            <person name="Yamamoto K."/>
            <person name="Hamaji T."/>
            <person name="Kawai-Toyooka H."/>
            <person name="Matsuzaki R."/>
            <person name="Takahashi F."/>
            <person name="Nishimura Y."/>
            <person name="Kawachi M."/>
            <person name="Noguchi H."/>
            <person name="Minakuchi Y."/>
            <person name="Umen J.G."/>
            <person name="Toyoda A."/>
            <person name="Nozaki H."/>
        </authorList>
    </citation>
    <scope>NUCLEOTIDE SEQUENCE</scope>
    <source>
        <strain evidence="10">NIES-3780</strain>
    </source>
</reference>
<comment type="caution">
    <text evidence="10">The sequence shown here is derived from an EMBL/GenBank/DDBJ whole genome shotgun (WGS) entry which is preliminary data.</text>
</comment>
<feature type="domain" description="PA" evidence="9">
    <location>
        <begin position="586"/>
        <end position="672"/>
    </location>
</feature>
<evidence type="ECO:0000256" key="1">
    <source>
        <dbReference type="ARBA" id="ARBA00011073"/>
    </source>
</evidence>
<feature type="signal peptide" evidence="7">
    <location>
        <begin position="1"/>
        <end position="22"/>
    </location>
</feature>
<dbReference type="PRINTS" id="PR01217">
    <property type="entry name" value="PRICHEXTENSN"/>
</dbReference>
<dbReference type="InterPro" id="IPR022398">
    <property type="entry name" value="Peptidase_S8_His-AS"/>
</dbReference>
<evidence type="ECO:0008006" key="12">
    <source>
        <dbReference type="Google" id="ProtNLM"/>
    </source>
</evidence>
<gene>
    <name evidence="10" type="ORF">Vafri_12282</name>
</gene>
<dbReference type="Gene3D" id="3.40.50.200">
    <property type="entry name" value="Peptidase S8/S53 domain"/>
    <property type="match status" value="2"/>
</dbReference>
<proteinExistence type="inferred from homology"/>
<dbReference type="EMBL" id="BNCO01000026">
    <property type="protein sequence ID" value="GIL57023.1"/>
    <property type="molecule type" value="Genomic_DNA"/>
</dbReference>
<dbReference type="Gene3D" id="3.50.30.30">
    <property type="match status" value="1"/>
</dbReference>
<dbReference type="PANTHER" id="PTHR43399">
    <property type="entry name" value="SUBTILISIN-RELATED"/>
    <property type="match status" value="1"/>
</dbReference>
<dbReference type="Pfam" id="PF00082">
    <property type="entry name" value="Peptidase_S8"/>
    <property type="match status" value="1"/>
</dbReference>
<dbReference type="CDD" id="cd04842">
    <property type="entry name" value="Peptidases_S8_Kp43_protease"/>
    <property type="match status" value="1"/>
</dbReference>
<accession>A0A8J4BAN3</accession>
<evidence type="ECO:0000256" key="2">
    <source>
        <dbReference type="ARBA" id="ARBA00022670"/>
    </source>
</evidence>
<dbReference type="PROSITE" id="PS00137">
    <property type="entry name" value="SUBTILASE_HIS"/>
    <property type="match status" value="1"/>
</dbReference>
<evidence type="ECO:0000256" key="4">
    <source>
        <dbReference type="ARBA" id="ARBA00022825"/>
    </source>
</evidence>
<keyword evidence="7" id="KW-0732">Signal</keyword>
<dbReference type="InterPro" id="IPR008979">
    <property type="entry name" value="Galactose-bd-like_sf"/>
</dbReference>
<dbReference type="SUPFAM" id="SSF49785">
    <property type="entry name" value="Galactose-binding domain-like"/>
    <property type="match status" value="1"/>
</dbReference>
<evidence type="ECO:0000259" key="8">
    <source>
        <dbReference type="Pfam" id="PF00082"/>
    </source>
</evidence>
<feature type="region of interest" description="Disordered" evidence="6">
    <location>
        <begin position="990"/>
        <end position="1151"/>
    </location>
</feature>
<dbReference type="InterPro" id="IPR051048">
    <property type="entry name" value="Peptidase_S8/S53_subtilisin"/>
</dbReference>
<protein>
    <recommendedName>
        <fullName evidence="12">Peptidase S8/S53 domain-containing protein</fullName>
    </recommendedName>
</protein>
<evidence type="ECO:0000259" key="9">
    <source>
        <dbReference type="Pfam" id="PF02225"/>
    </source>
</evidence>
<evidence type="ECO:0000256" key="7">
    <source>
        <dbReference type="SAM" id="SignalP"/>
    </source>
</evidence>
<keyword evidence="3 5" id="KW-0378">Hydrolase</keyword>
<feature type="chain" id="PRO_5035280002" description="Peptidase S8/S53 domain-containing protein" evidence="7">
    <location>
        <begin position="23"/>
        <end position="1151"/>
    </location>
</feature>
<keyword evidence="4 5" id="KW-0720">Serine protease</keyword>
<comment type="similarity">
    <text evidence="1 5">Belongs to the peptidase S8 family.</text>
</comment>
<evidence type="ECO:0000313" key="11">
    <source>
        <dbReference type="Proteomes" id="UP000747399"/>
    </source>
</evidence>
<dbReference type="InterPro" id="IPR034058">
    <property type="entry name" value="TagA/B/C/D_pept_dom"/>
</dbReference>
<dbReference type="InterPro" id="IPR023828">
    <property type="entry name" value="Peptidase_S8_Ser-AS"/>
</dbReference>
<feature type="active site" description="Charge relay system" evidence="5">
    <location>
        <position position="747"/>
    </location>
</feature>
<evidence type="ECO:0000256" key="3">
    <source>
        <dbReference type="ARBA" id="ARBA00022801"/>
    </source>
</evidence>
<dbReference type="InterPro" id="IPR000209">
    <property type="entry name" value="Peptidase_S8/S53_dom"/>
</dbReference>
<keyword evidence="11" id="KW-1185">Reference proteome</keyword>
<sequence length="1151" mass="122889">MMSYLALLSVGVIALLSTEVIATKEVPLRTGTTVLIPPDPKNPPVEVEIDVQIFPPYAWGSLPASELNLISYENDTQAELIQQNITMVSGRIVSYFPSNTLLVFAKTEHVWALAVSLNTSTALYGPEAKVAPELLDVLKSKNFQDNVGTRVSSNVSMTSSPNRTASSTVPVSPLLSSNDAVSFNITLQYGLLVELVPTVTPLMMKYAGQCWPRELVKKGLGKKYSKRHPCWPAMVTHSASVTLAIYLCKEDLEAGISWLASLTVNRAIYPMLQYGFMNLVSGSLLQTDRLGQAEYGWTKDPDGGQKQFELSTEESPYWSAGLQGQGEIAGLGDTGVDVDQCYLQDPKYQWFRFASSLAGLSDAPTIGNMVYWRMPGNRKIVQYAFNPASADAFDYDGHGTMCAGSIAGAMLMNDSDPDSALKPTLATGVAPRARLSVVDFMQLGAQSLTVPNAIDLDYLPVHAAANATISSDSWGSPLGGYNAKARGFDMYLWKNPDFISLIAAGNYGEKAPANDTIASPSVAKNVVTVGAGYRVPRSAGITAGVYVIRAVQNIEFLQINRTLVLRESPNMPLLASVIPSGKFVEVVVADPITACTPLNNVAQVAGRIVLVLQSNSCSISDQGLNVLAAKGAAMIIVQNKADKPYGPSLTDIEVSQYTVQIPISMTYKYFGDTLLDFLTSGYGRLFVAGVVVPVDVDTVAEFSSWGPIYGDGRIKPDIIAPGKDIISAVTSLRFGSFCEYDRYWGTSAATPLVAGTIIIMRQYLRTGFYPLGARNNILSTPFTPSGMLLKALLIAGAKSLEGGVARATGKLMGPPPDGYQGWGRLSMSGSLPLEGFTDPRVRLQVLDRGQFTLPGQSVTVTGLVATGTGPISIVLAYYDYPADVNAVTALVNNLDLIVVANGRNYTGNNDEHASAAPVPDSVNTVEKVLLKSLQPGANVSIVVAAPSLPSLILDPTTPQRWAVAVVGHFSGYLESELNPFWAKWGRGMPPSPPPPEPPRPPRPPPSPVPSPAPPRPPPAPPSPRPPPRPPKPPRLPPSPPTPPSTPPTPPPSNPRPPPSPPFRPTSPSPPKPSLPDVPMPPSLPGTPRAPSPPSPQRTPPLSPPPSPTPSLKSPPRPPSPVKPPPTPRRPPSRPPSPPRRPPNRLPPPMQQ</sequence>
<dbReference type="Proteomes" id="UP000747399">
    <property type="component" value="Unassembled WGS sequence"/>
</dbReference>
<feature type="active site" description="Charge relay system" evidence="5">
    <location>
        <position position="333"/>
    </location>
</feature>